<evidence type="ECO:0000313" key="3">
    <source>
        <dbReference type="EMBL" id="RMX38826.1"/>
    </source>
</evidence>
<evidence type="ECO:0000313" key="4">
    <source>
        <dbReference type="Proteomes" id="UP000275408"/>
    </source>
</evidence>
<reference evidence="3 4" key="1">
    <citation type="journal article" date="2018" name="Sci. Rep.">
        <title>Comparative analysis of the Pocillopora damicornis genome highlights role of immune system in coral evolution.</title>
        <authorList>
            <person name="Cunning R."/>
            <person name="Bay R.A."/>
            <person name="Gillette P."/>
            <person name="Baker A.C."/>
            <person name="Traylor-Knowles N."/>
        </authorList>
    </citation>
    <scope>NUCLEOTIDE SEQUENCE [LARGE SCALE GENOMIC DNA]</scope>
    <source>
        <strain evidence="3">RSMAS</strain>
        <tissue evidence="3">Whole animal</tissue>
    </source>
</reference>
<dbReference type="STRING" id="46731.A0A3M6TBQ0"/>
<dbReference type="Pfam" id="PF10712">
    <property type="entry name" value="NAD-GH"/>
    <property type="match status" value="1"/>
</dbReference>
<keyword evidence="2" id="KW-1133">Transmembrane helix</keyword>
<feature type="transmembrane region" description="Helical" evidence="2">
    <location>
        <begin position="53"/>
        <end position="73"/>
    </location>
</feature>
<keyword evidence="4" id="KW-1185">Reference proteome</keyword>
<accession>A0A3M6TBQ0</accession>
<comment type="caution">
    <text evidence="3">The sequence shown here is derived from an EMBL/GenBank/DDBJ whole genome shotgun (WGS) entry which is preliminary data.</text>
</comment>
<keyword evidence="2" id="KW-0472">Membrane</keyword>
<keyword evidence="2" id="KW-0812">Transmembrane</keyword>
<feature type="region of interest" description="Disordered" evidence="1">
    <location>
        <begin position="1"/>
        <end position="26"/>
    </location>
</feature>
<sequence length="230" mass="25699">MVGPEDSPCCVAPGPPGKPPGPPGIPPPGIPPGSITLIQPVNDFFAFIGDNRFVIFTDLVFNFVIFNCTLHVVSITLQRVLGLNFVALLVIIVFKLLSLFHHALYVFFGQSTFVICDDNLVFFSSAFVHRRNIHNSIGINIKCDLNLRNTTRSRRNASELKLSEWMIVFGHTTFTFIHLDQNSRLVVCICCEDLTFLCWDCCVALDECCHNTSSSLNTQRQGSHIQKQQV</sequence>
<protein>
    <submittedName>
        <fullName evidence="3">Uncharacterized protein</fullName>
    </submittedName>
</protein>
<dbReference type="EMBL" id="RCHS01003938">
    <property type="protein sequence ID" value="RMX38826.1"/>
    <property type="molecule type" value="Genomic_DNA"/>
</dbReference>
<gene>
    <name evidence="3" type="ORF">pdam_00013965</name>
</gene>
<name>A0A3M6TBQ0_POCDA</name>
<organism evidence="3 4">
    <name type="scientific">Pocillopora damicornis</name>
    <name type="common">Cauliflower coral</name>
    <name type="synonym">Millepora damicornis</name>
    <dbReference type="NCBI Taxonomy" id="46731"/>
    <lineage>
        <taxon>Eukaryota</taxon>
        <taxon>Metazoa</taxon>
        <taxon>Cnidaria</taxon>
        <taxon>Anthozoa</taxon>
        <taxon>Hexacorallia</taxon>
        <taxon>Scleractinia</taxon>
        <taxon>Astrocoeniina</taxon>
        <taxon>Pocilloporidae</taxon>
        <taxon>Pocillopora</taxon>
    </lineage>
</organism>
<feature type="transmembrane region" description="Helical" evidence="2">
    <location>
        <begin position="85"/>
        <end position="108"/>
    </location>
</feature>
<dbReference type="AlphaFoldDB" id="A0A3M6TBQ0"/>
<feature type="compositionally biased region" description="Pro residues" evidence="1">
    <location>
        <begin position="13"/>
        <end position="26"/>
    </location>
</feature>
<evidence type="ECO:0000256" key="2">
    <source>
        <dbReference type="SAM" id="Phobius"/>
    </source>
</evidence>
<evidence type="ECO:0000256" key="1">
    <source>
        <dbReference type="SAM" id="MobiDB-lite"/>
    </source>
</evidence>
<proteinExistence type="predicted"/>
<dbReference type="Proteomes" id="UP000275408">
    <property type="component" value="Unassembled WGS sequence"/>
</dbReference>
<dbReference type="InterPro" id="IPR019651">
    <property type="entry name" value="Glutamate_DH_NAD-spec"/>
</dbReference>